<evidence type="ECO:0000313" key="2">
    <source>
        <dbReference type="Proteomes" id="UP000051859"/>
    </source>
</evidence>
<sequence length="81" mass="9282">MIVKSELQNGQIVIPLPKNFEIKSGTIFEAKINEHGIITLTPTNFVPDTMEDLLKDWEGPYHYPNDLTEWDGIKPVGDELW</sequence>
<proteinExistence type="predicted"/>
<accession>A0A0R2KU70</accession>
<dbReference type="Proteomes" id="UP000051859">
    <property type="component" value="Unassembled WGS sequence"/>
</dbReference>
<dbReference type="RefSeq" id="WP_057804217.1">
    <property type="nucleotide sequence ID" value="NZ_JQBX01000025.1"/>
</dbReference>
<comment type="caution">
    <text evidence="1">The sequence shown here is derived from an EMBL/GenBank/DDBJ whole genome shotgun (WGS) entry which is preliminary data.</text>
</comment>
<evidence type="ECO:0000313" key="1">
    <source>
        <dbReference type="EMBL" id="KRN93128.1"/>
    </source>
</evidence>
<dbReference type="PATRIC" id="fig|331679.3.peg.959"/>
<reference evidence="1 2" key="1">
    <citation type="journal article" date="2015" name="Genome Announc.">
        <title>Expanding the biotechnology potential of lactobacilli through comparative genomics of 213 strains and associated genera.</title>
        <authorList>
            <person name="Sun Z."/>
            <person name="Harris H.M."/>
            <person name="McCann A."/>
            <person name="Guo C."/>
            <person name="Argimon S."/>
            <person name="Zhang W."/>
            <person name="Yang X."/>
            <person name="Jeffery I.B."/>
            <person name="Cooney J.C."/>
            <person name="Kagawa T.F."/>
            <person name="Liu W."/>
            <person name="Song Y."/>
            <person name="Salvetti E."/>
            <person name="Wrobel A."/>
            <person name="Rasinkangas P."/>
            <person name="Parkhill J."/>
            <person name="Rea M.C."/>
            <person name="O'Sullivan O."/>
            <person name="Ritari J."/>
            <person name="Douillard F.P."/>
            <person name="Paul Ross R."/>
            <person name="Yang R."/>
            <person name="Briner A.E."/>
            <person name="Felis G.E."/>
            <person name="de Vos W.M."/>
            <person name="Barrangou R."/>
            <person name="Klaenhammer T.R."/>
            <person name="Caufield P.W."/>
            <person name="Cui Y."/>
            <person name="Zhang H."/>
            <person name="O'Toole P.W."/>
        </authorList>
    </citation>
    <scope>NUCLEOTIDE SEQUENCE [LARGE SCALE GENOMIC DNA]</scope>
    <source>
        <strain evidence="1 2">DSM 18001</strain>
    </source>
</reference>
<dbReference type="STRING" id="331679.IV81_GL000952"/>
<organism evidence="1 2">
    <name type="scientific">Pediococcus stilesii</name>
    <dbReference type="NCBI Taxonomy" id="331679"/>
    <lineage>
        <taxon>Bacteria</taxon>
        <taxon>Bacillati</taxon>
        <taxon>Bacillota</taxon>
        <taxon>Bacilli</taxon>
        <taxon>Lactobacillales</taxon>
        <taxon>Lactobacillaceae</taxon>
        <taxon>Pediococcus</taxon>
    </lineage>
</organism>
<keyword evidence="2" id="KW-1185">Reference proteome</keyword>
<gene>
    <name evidence="1" type="ORF">IV81_GL000952</name>
</gene>
<protein>
    <submittedName>
        <fullName evidence="1">Uncharacterized protein</fullName>
    </submittedName>
</protein>
<dbReference type="AlphaFoldDB" id="A0A0R2KU70"/>
<dbReference type="EMBL" id="JQBX01000025">
    <property type="protein sequence ID" value="KRN93128.1"/>
    <property type="molecule type" value="Genomic_DNA"/>
</dbReference>
<name>A0A0R2KU70_9LACO</name>